<dbReference type="Proteomes" id="UP001431532">
    <property type="component" value="Unassembled WGS sequence"/>
</dbReference>
<sequence length="328" mass="38933">TYNTQRDNAQDVQLSPHLMIYKDLLDNVVEEIEAQNIESIEAQIYVDFRDFMELDAYVSITNDRGILVKLTLSVYGYEYYYGIKFGYEDQDFFLRELSMGTEPGRYEYFEFLENHQMIDIRYTEYSYWYRYQNQNDNTYYEISKEDSQFYDDYVLSWFNPETNIRTRIIRTGEGNMNHIELFNYKGICFSFTEYVDDGNIDVAWQLLEATGWDSVYYEENTTNPLNGIYKDGEKIFSDARMNIDLNSMFANVRVQYTFMKSELTNDILNLSAYGLDFNHEEINLDFIETTISNSFEESAYLSVYRGIDFVNDDLSQTLYAAIDEDIKP</sequence>
<evidence type="ECO:0000313" key="2">
    <source>
        <dbReference type="Proteomes" id="UP001431532"/>
    </source>
</evidence>
<proteinExistence type="predicted"/>
<dbReference type="AlphaFoldDB" id="A0AAW6U872"/>
<accession>A0AAW6U872</accession>
<keyword evidence="2" id="KW-1185">Reference proteome</keyword>
<reference evidence="1" key="1">
    <citation type="submission" date="2023-05" db="EMBL/GenBank/DDBJ databases">
        <title>Mariniplasma microaerophilum sp. nov., a novel anaerobic mollicute isolated from terrestrial mud volcano, Taman Peninsula, Russia.</title>
        <authorList>
            <person name="Khomyakova M.A."/>
            <person name="Merkel A.Y."/>
            <person name="Slobodkin A.I."/>
        </authorList>
    </citation>
    <scope>NUCLEOTIDE SEQUENCE</scope>
    <source>
        <strain evidence="1">M4Ah</strain>
    </source>
</reference>
<comment type="caution">
    <text evidence="1">The sequence shown here is derived from an EMBL/GenBank/DDBJ whole genome shotgun (WGS) entry which is preliminary data.</text>
</comment>
<dbReference type="RefSeq" id="WP_282839259.1">
    <property type="nucleotide sequence ID" value="NZ_JASCXW010000011.1"/>
</dbReference>
<gene>
    <name evidence="1" type="ORF">QJ521_04590</name>
</gene>
<dbReference type="EMBL" id="JASCXW010000011">
    <property type="protein sequence ID" value="MDI6452834.1"/>
    <property type="molecule type" value="Genomic_DNA"/>
</dbReference>
<organism evidence="1 2">
    <name type="scientific">Peloplasma aerotolerans</name>
    <dbReference type="NCBI Taxonomy" id="3044389"/>
    <lineage>
        <taxon>Bacteria</taxon>
        <taxon>Bacillati</taxon>
        <taxon>Mycoplasmatota</taxon>
        <taxon>Mollicutes</taxon>
        <taxon>Acholeplasmatales</taxon>
        <taxon>Acholeplasmataceae</taxon>
        <taxon>Peloplasma</taxon>
    </lineage>
</organism>
<protein>
    <submittedName>
        <fullName evidence="1">Uncharacterized protein</fullName>
    </submittedName>
</protein>
<feature type="non-terminal residue" evidence="1">
    <location>
        <position position="1"/>
    </location>
</feature>
<name>A0AAW6U872_9MOLU</name>
<evidence type="ECO:0000313" key="1">
    <source>
        <dbReference type="EMBL" id="MDI6452834.1"/>
    </source>
</evidence>